<evidence type="ECO:0000256" key="1">
    <source>
        <dbReference type="SAM" id="Phobius"/>
    </source>
</evidence>
<keyword evidence="3" id="KW-1185">Reference proteome</keyword>
<proteinExistence type="predicted"/>
<accession>A0A8S3YPS0</accession>
<reference evidence="2" key="1">
    <citation type="submission" date="2021-04" db="EMBL/GenBank/DDBJ databases">
        <authorList>
            <consortium name="Molecular Ecology Group"/>
        </authorList>
    </citation>
    <scope>NUCLEOTIDE SEQUENCE</scope>
</reference>
<protein>
    <submittedName>
        <fullName evidence="2">Uncharacterized protein</fullName>
    </submittedName>
</protein>
<sequence>MTRTNEPTRCVKQLAIMGWVSHAAGVLSVAVALATEHWLRRLSNGHHVGIFPCCPTFKCDTKTISHNGNIGSFTDIIIVGLLLVGVGLVLSLTHSCVSWRNDMRPLLGMSYVASGFVMAG</sequence>
<dbReference type="AlphaFoldDB" id="A0A8S3YPS0"/>
<feature type="transmembrane region" description="Helical" evidence="1">
    <location>
        <begin position="76"/>
        <end position="99"/>
    </location>
</feature>
<name>A0A8S3YPS0_9EUPU</name>
<dbReference type="EMBL" id="CAJHNH020000421">
    <property type="protein sequence ID" value="CAG5117542.1"/>
    <property type="molecule type" value="Genomic_DNA"/>
</dbReference>
<keyword evidence="1" id="KW-1133">Transmembrane helix</keyword>
<feature type="non-terminal residue" evidence="2">
    <location>
        <position position="120"/>
    </location>
</feature>
<organism evidence="2 3">
    <name type="scientific">Candidula unifasciata</name>
    <dbReference type="NCBI Taxonomy" id="100452"/>
    <lineage>
        <taxon>Eukaryota</taxon>
        <taxon>Metazoa</taxon>
        <taxon>Spiralia</taxon>
        <taxon>Lophotrochozoa</taxon>
        <taxon>Mollusca</taxon>
        <taxon>Gastropoda</taxon>
        <taxon>Heterobranchia</taxon>
        <taxon>Euthyneura</taxon>
        <taxon>Panpulmonata</taxon>
        <taxon>Eupulmonata</taxon>
        <taxon>Stylommatophora</taxon>
        <taxon>Helicina</taxon>
        <taxon>Helicoidea</taxon>
        <taxon>Geomitridae</taxon>
        <taxon>Candidula</taxon>
    </lineage>
</organism>
<keyword evidence="1" id="KW-0472">Membrane</keyword>
<keyword evidence="1" id="KW-0812">Transmembrane</keyword>
<dbReference type="Proteomes" id="UP000678393">
    <property type="component" value="Unassembled WGS sequence"/>
</dbReference>
<gene>
    <name evidence="2" type="ORF">CUNI_LOCUS3100</name>
</gene>
<comment type="caution">
    <text evidence="2">The sequence shown here is derived from an EMBL/GenBank/DDBJ whole genome shotgun (WGS) entry which is preliminary data.</text>
</comment>
<evidence type="ECO:0000313" key="2">
    <source>
        <dbReference type="EMBL" id="CAG5117542.1"/>
    </source>
</evidence>
<feature type="transmembrane region" description="Helical" evidence="1">
    <location>
        <begin position="14"/>
        <end position="34"/>
    </location>
</feature>
<evidence type="ECO:0000313" key="3">
    <source>
        <dbReference type="Proteomes" id="UP000678393"/>
    </source>
</evidence>